<dbReference type="SMART" id="SM00387">
    <property type="entry name" value="HATPase_c"/>
    <property type="match status" value="1"/>
</dbReference>
<dbReference type="GO" id="GO:0016887">
    <property type="term" value="F:ATP hydrolysis activity"/>
    <property type="evidence" value="ECO:0007669"/>
    <property type="project" value="InterPro"/>
</dbReference>
<dbReference type="GO" id="GO:0005737">
    <property type="term" value="C:cytoplasm"/>
    <property type="evidence" value="ECO:0007669"/>
    <property type="project" value="UniProtKB-SubCell"/>
</dbReference>
<dbReference type="PIRSF" id="PIRSF002583">
    <property type="entry name" value="Hsp90"/>
    <property type="match status" value="1"/>
</dbReference>
<dbReference type="AlphaFoldDB" id="A0A381Z1D6"/>
<gene>
    <name evidence="9" type="ORF">METZ01_LOCUS135556</name>
</gene>
<dbReference type="Pfam" id="PF13589">
    <property type="entry name" value="HATPase_c_3"/>
    <property type="match status" value="1"/>
</dbReference>
<evidence type="ECO:0000256" key="1">
    <source>
        <dbReference type="ARBA" id="ARBA00004496"/>
    </source>
</evidence>
<dbReference type="GO" id="GO:0005524">
    <property type="term" value="F:ATP binding"/>
    <property type="evidence" value="ECO:0007669"/>
    <property type="project" value="UniProtKB-KW"/>
</dbReference>
<dbReference type="EMBL" id="UINC01019522">
    <property type="protein sequence ID" value="SVA82702.1"/>
    <property type="molecule type" value="Genomic_DNA"/>
</dbReference>
<keyword evidence="3" id="KW-0963">Cytoplasm</keyword>
<reference evidence="9" key="1">
    <citation type="submission" date="2018-05" db="EMBL/GenBank/DDBJ databases">
        <authorList>
            <person name="Lanie J.A."/>
            <person name="Ng W.-L."/>
            <person name="Kazmierczak K.M."/>
            <person name="Andrzejewski T.M."/>
            <person name="Davidsen T.M."/>
            <person name="Wayne K.J."/>
            <person name="Tettelin H."/>
            <person name="Glass J.I."/>
            <person name="Rusch D."/>
            <person name="Podicherti R."/>
            <person name="Tsui H.-C.T."/>
            <person name="Winkler M.E."/>
        </authorList>
    </citation>
    <scope>NUCLEOTIDE SEQUENCE</scope>
</reference>
<dbReference type="PRINTS" id="PR00775">
    <property type="entry name" value="HEATSHOCK90"/>
</dbReference>
<dbReference type="FunFam" id="3.30.565.10:FF:000009">
    <property type="entry name" value="Molecular chaperone HtpG"/>
    <property type="match status" value="1"/>
</dbReference>
<dbReference type="Gene3D" id="1.20.120.790">
    <property type="entry name" value="Heat shock protein 90, C-terminal domain"/>
    <property type="match status" value="1"/>
</dbReference>
<dbReference type="InterPro" id="IPR001404">
    <property type="entry name" value="Hsp90_fam"/>
</dbReference>
<dbReference type="GO" id="GO:0140662">
    <property type="term" value="F:ATP-dependent protein folding chaperone"/>
    <property type="evidence" value="ECO:0007669"/>
    <property type="project" value="InterPro"/>
</dbReference>
<comment type="similarity">
    <text evidence="2">Belongs to the heat shock protein 90 family.</text>
</comment>
<evidence type="ECO:0000256" key="3">
    <source>
        <dbReference type="ARBA" id="ARBA00022490"/>
    </source>
</evidence>
<dbReference type="PANTHER" id="PTHR11528">
    <property type="entry name" value="HEAT SHOCK PROTEIN 90 FAMILY MEMBER"/>
    <property type="match status" value="1"/>
</dbReference>
<evidence type="ECO:0000256" key="2">
    <source>
        <dbReference type="ARBA" id="ARBA00008239"/>
    </source>
</evidence>
<dbReference type="InterPro" id="IPR037196">
    <property type="entry name" value="HSP90_C"/>
</dbReference>
<accession>A0A381Z1D6</accession>
<dbReference type="SUPFAM" id="SSF54211">
    <property type="entry name" value="Ribosomal protein S5 domain 2-like"/>
    <property type="match status" value="1"/>
</dbReference>
<comment type="subcellular location">
    <subcellularLocation>
        <location evidence="1">Cytoplasm</location>
    </subcellularLocation>
</comment>
<keyword evidence="7" id="KW-0143">Chaperone</keyword>
<dbReference type="InterPro" id="IPR003594">
    <property type="entry name" value="HATPase_dom"/>
</dbReference>
<feature type="domain" description="Histidine kinase/HSP90-like ATPase" evidence="8">
    <location>
        <begin position="32"/>
        <end position="188"/>
    </location>
</feature>
<organism evidence="9">
    <name type="scientific">marine metagenome</name>
    <dbReference type="NCBI Taxonomy" id="408172"/>
    <lineage>
        <taxon>unclassified sequences</taxon>
        <taxon>metagenomes</taxon>
        <taxon>ecological metagenomes</taxon>
    </lineage>
</organism>
<keyword evidence="6" id="KW-0346">Stress response</keyword>
<dbReference type="InterPro" id="IPR036890">
    <property type="entry name" value="HATPase_C_sf"/>
</dbReference>
<dbReference type="SUPFAM" id="SSF110942">
    <property type="entry name" value="HSP90 C-terminal domain"/>
    <property type="match status" value="1"/>
</dbReference>
<evidence type="ECO:0000313" key="9">
    <source>
        <dbReference type="EMBL" id="SVA82702.1"/>
    </source>
</evidence>
<proteinExistence type="inferred from homology"/>
<dbReference type="CDD" id="cd16927">
    <property type="entry name" value="HATPase_Hsp90-like"/>
    <property type="match status" value="1"/>
</dbReference>
<protein>
    <recommendedName>
        <fullName evidence="8">Histidine kinase/HSP90-like ATPase domain-containing protein</fullName>
    </recommendedName>
</protein>
<dbReference type="SUPFAM" id="SSF55874">
    <property type="entry name" value="ATPase domain of HSP90 chaperone/DNA topoisomerase II/histidine kinase"/>
    <property type="match status" value="1"/>
</dbReference>
<dbReference type="Pfam" id="PF00183">
    <property type="entry name" value="HSP90"/>
    <property type="match status" value="1"/>
</dbReference>
<dbReference type="InterPro" id="IPR020575">
    <property type="entry name" value="Hsp90_N"/>
</dbReference>
<dbReference type="InterPro" id="IPR020568">
    <property type="entry name" value="Ribosomal_Su5_D2-typ_SF"/>
</dbReference>
<sequence>MSKKAKPKPEVHEYQAEMQKLLEILVHSLYTEREIFLRELVSNASDALSKVQLTTLTEEKVLDKDTELQITISLDEEQRKIVIEDSGCGMTKEELVENLGTIANSGTLKYLEQLQTENKSAENLIGQFGVGFYSVFMVADRVELTTRSWQEDAKAWQWSSEGGGQYEIIPVDFKQRGTRVTVFLKEDAKEFCSEWRLESIIKKYSNYLPFPVKVKDKTINQVKAIWTQSKSEVKDDEYKEFYKQISHGQQDPFHHLHFNIDAPIQYYALLYFPESVGNEVLYARESKDIALYAQKVLIQTGNTDLLPSYLRFVNGVVDSEDLPLNVSRENVQKNALIEKIKNSLTLRVLKELQTLAEQNVEKYGKFWQTYGTLLKEGVSSDFKNKDRLKDLLRFNSSISEDSSTDVTLKDYVSRMREEQKDIFYVTGGSREAILHNPNLEYFRRQGLEVLFLTDQIDDFMVVDLRDYDGKTLKNISQGDIEGINDSDMSAAESSLSKEEKSDILAFFKKQLKDRVSEVSDSKRLVDSPCSLVTPKDGMTAQMEKMMKMMDQKFQGEKRNLEVNMGHPIIQNLSEILQKNKKHPFLEETVEQLYENSLLVEGLLENPVQVLSRYQKFIESASAYELEKLNRVE</sequence>
<dbReference type="Gene3D" id="3.30.230.80">
    <property type="match status" value="1"/>
</dbReference>
<keyword evidence="5" id="KW-0067">ATP-binding</keyword>
<evidence type="ECO:0000256" key="4">
    <source>
        <dbReference type="ARBA" id="ARBA00022741"/>
    </source>
</evidence>
<keyword evidence="4" id="KW-0547">Nucleotide-binding</keyword>
<evidence type="ECO:0000259" key="8">
    <source>
        <dbReference type="SMART" id="SM00387"/>
    </source>
</evidence>
<evidence type="ECO:0000256" key="6">
    <source>
        <dbReference type="ARBA" id="ARBA00023016"/>
    </source>
</evidence>
<dbReference type="Gene3D" id="3.40.50.11260">
    <property type="match status" value="1"/>
</dbReference>
<dbReference type="Gene3D" id="3.30.565.10">
    <property type="entry name" value="Histidine kinase-like ATPase, C-terminal domain"/>
    <property type="match status" value="1"/>
</dbReference>
<dbReference type="GO" id="GO:0051082">
    <property type="term" value="F:unfolded protein binding"/>
    <property type="evidence" value="ECO:0007669"/>
    <property type="project" value="InterPro"/>
</dbReference>
<dbReference type="NCBIfam" id="NF003555">
    <property type="entry name" value="PRK05218.1"/>
    <property type="match status" value="1"/>
</dbReference>
<dbReference type="HAMAP" id="MF_00505">
    <property type="entry name" value="HSP90"/>
    <property type="match status" value="1"/>
</dbReference>
<name>A0A381Z1D6_9ZZZZ</name>
<evidence type="ECO:0000256" key="7">
    <source>
        <dbReference type="ARBA" id="ARBA00023186"/>
    </source>
</evidence>
<evidence type="ECO:0000256" key="5">
    <source>
        <dbReference type="ARBA" id="ARBA00022840"/>
    </source>
</evidence>